<accession>A0A135TSS6</accession>
<name>A0A135TSS6_9PEZI</name>
<dbReference type="AlphaFoldDB" id="A0A135TSS6"/>
<dbReference type="OrthoDB" id="5213862at2759"/>
<evidence type="ECO:0000313" key="4">
    <source>
        <dbReference type="Proteomes" id="UP000070121"/>
    </source>
</evidence>
<keyword evidence="2" id="KW-0472">Membrane</keyword>
<evidence type="ECO:0000256" key="2">
    <source>
        <dbReference type="SAM" id="Phobius"/>
    </source>
</evidence>
<feature type="region of interest" description="Disordered" evidence="1">
    <location>
        <begin position="88"/>
        <end position="107"/>
    </location>
</feature>
<gene>
    <name evidence="3" type="ORF">CSAL01_08161</name>
</gene>
<evidence type="ECO:0000256" key="1">
    <source>
        <dbReference type="SAM" id="MobiDB-lite"/>
    </source>
</evidence>
<sequence>MGLSTPVAAVLIVLVTVVPMLLIAGFTARFISRNFRDAAGAIEPRPARRWFGLRRVKSTDNTTTSLATHTQHYADSWQDLESLRTQLRKPGTPTSHYYSPDPATSRDMASLEGQSIELELLADKAKDRSRRTAPEVPQPLKVLKRLGRGSEGEFRGDASGSRSVAETDEGLDGSRGPFDEPLVGQSSLGGRPQAHRPHVWDSFIAHAISGSLDDDDGVETTSPAPIHSTPYLNYSMRSSSKSSLIAQASTSFDLDAPEGGTASDSSLVLVPKIFITPEIKALDSSAANFWVAVEISGQLCQPLNGSACPSMSATDGSIMASAIRGQSSTDPFMHGCIHSMDIQVVPLGNSCILDTIRDDPIQTTLGSGEKVLLLAQVHIKSSHSTKQPGHVRHRSDDLIDDLEYQLGDSNLEYIRVSVKYNHSAFFCQSRPDIIDNMIEGGTKLETFATAVIKQHDHRSPWSPNIAPTYNPITSIVHDN</sequence>
<feature type="region of interest" description="Disordered" evidence="1">
    <location>
        <begin position="125"/>
        <end position="195"/>
    </location>
</feature>
<keyword evidence="2" id="KW-1133">Transmembrane helix</keyword>
<proteinExistence type="predicted"/>
<comment type="caution">
    <text evidence="3">The sequence shown here is derived from an EMBL/GenBank/DDBJ whole genome shotgun (WGS) entry which is preliminary data.</text>
</comment>
<keyword evidence="2" id="KW-0812">Transmembrane</keyword>
<feature type="transmembrane region" description="Helical" evidence="2">
    <location>
        <begin position="6"/>
        <end position="26"/>
    </location>
</feature>
<protein>
    <submittedName>
        <fullName evidence="3">Uncharacterized protein</fullName>
    </submittedName>
</protein>
<organism evidence="3 4">
    <name type="scientific">Colletotrichum salicis</name>
    <dbReference type="NCBI Taxonomy" id="1209931"/>
    <lineage>
        <taxon>Eukaryota</taxon>
        <taxon>Fungi</taxon>
        <taxon>Dikarya</taxon>
        <taxon>Ascomycota</taxon>
        <taxon>Pezizomycotina</taxon>
        <taxon>Sordariomycetes</taxon>
        <taxon>Hypocreomycetidae</taxon>
        <taxon>Glomerellales</taxon>
        <taxon>Glomerellaceae</taxon>
        <taxon>Colletotrichum</taxon>
        <taxon>Colletotrichum acutatum species complex</taxon>
    </lineage>
</organism>
<reference evidence="3 4" key="1">
    <citation type="submission" date="2014-02" db="EMBL/GenBank/DDBJ databases">
        <title>The genome sequence of Colletotrichum salicis CBS 607.94.</title>
        <authorList>
            <person name="Baroncelli R."/>
            <person name="Thon M.R."/>
        </authorList>
    </citation>
    <scope>NUCLEOTIDE SEQUENCE [LARGE SCALE GENOMIC DNA]</scope>
    <source>
        <strain evidence="3 4">CBS 607.94</strain>
    </source>
</reference>
<keyword evidence="4" id="KW-1185">Reference proteome</keyword>
<evidence type="ECO:0000313" key="3">
    <source>
        <dbReference type="EMBL" id="KXH51219.1"/>
    </source>
</evidence>
<dbReference type="EMBL" id="JFFI01001886">
    <property type="protein sequence ID" value="KXH51219.1"/>
    <property type="molecule type" value="Genomic_DNA"/>
</dbReference>
<dbReference type="Proteomes" id="UP000070121">
    <property type="component" value="Unassembled WGS sequence"/>
</dbReference>